<sequence>MVRNTILFLAVVFFSTGCMSKQMLKEQITETLRDNPQIVLEAMRENSMDVLAIVESGIDVRDEMKRQAKFEAEINNPFNPKIWSERISLGSKDAPVTIVEYTDFLCPYCSKGAKVVKNLVTSNPEKYRLVFKHLPLHEESRELAVVFEALSLLDKDLAFKFHDLAFARQKELFQDKNGIVLGQILQEIDVDLEMLQEKLQSAQVQTYLLSDEKEAREFGLDATPTFLINGVSIRGYLPADKFENMVGLILEKSPKVLEEEGEICEDCLNQQ</sequence>
<evidence type="ECO:0000256" key="3">
    <source>
        <dbReference type="ARBA" id="ARBA00023002"/>
    </source>
</evidence>
<dbReference type="KEGG" id="dhy:DESAM_22212"/>
<dbReference type="Proteomes" id="UP000010808">
    <property type="component" value="Chromosome"/>
</dbReference>
<dbReference type="GO" id="GO:0016491">
    <property type="term" value="F:oxidoreductase activity"/>
    <property type="evidence" value="ECO:0007669"/>
    <property type="project" value="UniProtKB-KW"/>
</dbReference>
<feature type="domain" description="Thioredoxin-like fold" evidence="6">
    <location>
        <begin position="86"/>
        <end position="245"/>
    </location>
</feature>
<accession>L0RCK5</accession>
<evidence type="ECO:0000256" key="5">
    <source>
        <dbReference type="ARBA" id="ARBA00023284"/>
    </source>
</evidence>
<protein>
    <submittedName>
        <fullName evidence="7">DSBA oxidoreductase</fullName>
    </submittedName>
</protein>
<dbReference type="Gene3D" id="3.40.30.10">
    <property type="entry name" value="Glutaredoxin"/>
    <property type="match status" value="1"/>
</dbReference>
<evidence type="ECO:0000256" key="4">
    <source>
        <dbReference type="ARBA" id="ARBA00023157"/>
    </source>
</evidence>
<keyword evidence="8" id="KW-1185">Reference proteome</keyword>
<keyword evidence="4" id="KW-1015">Disulfide bond</keyword>
<dbReference type="AlphaFoldDB" id="L0RCK5"/>
<keyword evidence="3" id="KW-0560">Oxidoreductase</keyword>
<dbReference type="STRING" id="1121451.DESAM_22212"/>
<dbReference type="InterPro" id="IPR036249">
    <property type="entry name" value="Thioredoxin-like_sf"/>
</dbReference>
<organism evidence="7 8">
    <name type="scientific">Maridesulfovibrio hydrothermalis AM13 = DSM 14728</name>
    <dbReference type="NCBI Taxonomy" id="1121451"/>
    <lineage>
        <taxon>Bacteria</taxon>
        <taxon>Pseudomonadati</taxon>
        <taxon>Thermodesulfobacteriota</taxon>
        <taxon>Desulfovibrionia</taxon>
        <taxon>Desulfovibrionales</taxon>
        <taxon>Desulfovibrionaceae</taxon>
        <taxon>Maridesulfovibrio</taxon>
    </lineage>
</organism>
<dbReference type="RefSeq" id="WP_015337079.1">
    <property type="nucleotide sequence ID" value="NC_020055.1"/>
</dbReference>
<evidence type="ECO:0000256" key="2">
    <source>
        <dbReference type="ARBA" id="ARBA00022729"/>
    </source>
</evidence>
<evidence type="ECO:0000313" key="8">
    <source>
        <dbReference type="Proteomes" id="UP000010808"/>
    </source>
</evidence>
<dbReference type="PANTHER" id="PTHR13887">
    <property type="entry name" value="GLUTATHIONE S-TRANSFERASE KAPPA"/>
    <property type="match status" value="1"/>
</dbReference>
<dbReference type="SUPFAM" id="SSF52833">
    <property type="entry name" value="Thioredoxin-like"/>
    <property type="match status" value="1"/>
</dbReference>
<dbReference type="EMBL" id="FO203522">
    <property type="protein sequence ID" value="CCO24479.1"/>
    <property type="molecule type" value="Genomic_DNA"/>
</dbReference>
<dbReference type="InterPro" id="IPR012336">
    <property type="entry name" value="Thioredoxin-like_fold"/>
</dbReference>
<keyword evidence="2" id="KW-0732">Signal</keyword>
<comment type="similarity">
    <text evidence="1">Belongs to the thioredoxin family. DsbA subfamily.</text>
</comment>
<dbReference type="PROSITE" id="PS51257">
    <property type="entry name" value="PROKAR_LIPOPROTEIN"/>
    <property type="match status" value="1"/>
</dbReference>
<gene>
    <name evidence="7" type="ORF">DESAM_22212</name>
</gene>
<dbReference type="HOGENOM" id="CLU_000288_47_4_7"/>
<evidence type="ECO:0000256" key="1">
    <source>
        <dbReference type="ARBA" id="ARBA00005791"/>
    </source>
</evidence>
<dbReference type="eggNOG" id="COG1651">
    <property type="taxonomic scope" value="Bacteria"/>
</dbReference>
<reference evidence="7 8" key="1">
    <citation type="submission" date="2012-10" db="EMBL/GenBank/DDBJ databases">
        <authorList>
            <person name="Genoscope - CEA"/>
        </authorList>
    </citation>
    <scope>NUCLEOTIDE SEQUENCE [LARGE SCALE GENOMIC DNA]</scope>
    <source>
        <strain evidence="8">AM13 / DSM 14728</strain>
    </source>
</reference>
<proteinExistence type="inferred from homology"/>
<dbReference type="PATRIC" id="fig|1121451.3.peg.2432"/>
<keyword evidence="5" id="KW-0676">Redox-active center</keyword>
<dbReference type="OrthoDB" id="9784686at2"/>
<name>L0RCK5_9BACT</name>
<evidence type="ECO:0000259" key="6">
    <source>
        <dbReference type="Pfam" id="PF13462"/>
    </source>
</evidence>
<dbReference type="Pfam" id="PF13462">
    <property type="entry name" value="Thioredoxin_4"/>
    <property type="match status" value="1"/>
</dbReference>
<evidence type="ECO:0000313" key="7">
    <source>
        <dbReference type="EMBL" id="CCO24479.1"/>
    </source>
</evidence>
<dbReference type="PANTHER" id="PTHR13887:SF14">
    <property type="entry name" value="DISULFIDE BOND FORMATION PROTEIN D"/>
    <property type="match status" value="1"/>
</dbReference>